<evidence type="ECO:0000313" key="7">
    <source>
        <dbReference type="WBParaSite" id="TASK_0000146801-mRNA-1"/>
    </source>
</evidence>
<accession>A0A0R3VVP4</accession>
<keyword evidence="1 2" id="KW-0694">RNA-binding</keyword>
<dbReference type="GO" id="GO:0070935">
    <property type="term" value="P:3'-UTR-mediated mRNA stabilization"/>
    <property type="evidence" value="ECO:0007669"/>
    <property type="project" value="TreeGrafter"/>
</dbReference>
<dbReference type="InterPro" id="IPR000504">
    <property type="entry name" value="RRM_dom"/>
</dbReference>
<evidence type="ECO:0000256" key="1">
    <source>
        <dbReference type="ARBA" id="ARBA00022884"/>
    </source>
</evidence>
<dbReference type="CDD" id="cd12412">
    <property type="entry name" value="RRM_DAZL_BOULE"/>
    <property type="match status" value="1"/>
</dbReference>
<dbReference type="GO" id="GO:0008494">
    <property type="term" value="F:translation activator activity"/>
    <property type="evidence" value="ECO:0007669"/>
    <property type="project" value="TreeGrafter"/>
</dbReference>
<dbReference type="Proteomes" id="UP000282613">
    <property type="component" value="Unassembled WGS sequence"/>
</dbReference>
<keyword evidence="6" id="KW-1185">Reference proteome</keyword>
<feature type="compositionally biased region" description="Low complexity" evidence="3">
    <location>
        <begin position="725"/>
        <end position="738"/>
    </location>
</feature>
<dbReference type="SMART" id="SM00360">
    <property type="entry name" value="RRM"/>
    <property type="match status" value="1"/>
</dbReference>
<dbReference type="PANTHER" id="PTHR11176">
    <property type="entry name" value="BOULE-RELATED"/>
    <property type="match status" value="1"/>
</dbReference>
<dbReference type="WBParaSite" id="TASK_0000146801-mRNA-1">
    <property type="protein sequence ID" value="TASK_0000146801-mRNA-1"/>
    <property type="gene ID" value="TASK_0000146801"/>
</dbReference>
<feature type="region of interest" description="Disordered" evidence="3">
    <location>
        <begin position="362"/>
        <end position="393"/>
    </location>
</feature>
<dbReference type="GO" id="GO:0045948">
    <property type="term" value="P:positive regulation of translational initiation"/>
    <property type="evidence" value="ECO:0007669"/>
    <property type="project" value="TreeGrafter"/>
</dbReference>
<dbReference type="GO" id="GO:0003730">
    <property type="term" value="F:mRNA 3'-UTR binding"/>
    <property type="evidence" value="ECO:0007669"/>
    <property type="project" value="TreeGrafter"/>
</dbReference>
<proteinExistence type="predicted"/>
<feature type="compositionally biased region" description="Low complexity" evidence="3">
    <location>
        <begin position="362"/>
        <end position="377"/>
    </location>
</feature>
<feature type="domain" description="RRM" evidence="4">
    <location>
        <begin position="88"/>
        <end position="210"/>
    </location>
</feature>
<dbReference type="PROSITE" id="PS50102">
    <property type="entry name" value="RRM"/>
    <property type="match status" value="1"/>
</dbReference>
<dbReference type="Gene3D" id="3.30.70.330">
    <property type="match status" value="1"/>
</dbReference>
<dbReference type="InterPro" id="IPR012677">
    <property type="entry name" value="Nucleotide-bd_a/b_plait_sf"/>
</dbReference>
<feature type="region of interest" description="Disordered" evidence="3">
    <location>
        <begin position="462"/>
        <end position="512"/>
    </location>
</feature>
<dbReference type="GO" id="GO:0005737">
    <property type="term" value="C:cytoplasm"/>
    <property type="evidence" value="ECO:0007669"/>
    <property type="project" value="TreeGrafter"/>
</dbReference>
<feature type="compositionally biased region" description="Gly residues" evidence="3">
    <location>
        <begin position="695"/>
        <end position="718"/>
    </location>
</feature>
<gene>
    <name evidence="5" type="ORF">TASK_LOCUS1469</name>
</gene>
<evidence type="ECO:0000259" key="4">
    <source>
        <dbReference type="PROSITE" id="PS50102"/>
    </source>
</evidence>
<feature type="region of interest" description="Disordered" evidence="3">
    <location>
        <begin position="690"/>
        <end position="738"/>
    </location>
</feature>
<organism evidence="7">
    <name type="scientific">Taenia asiatica</name>
    <name type="common">Asian tapeworm</name>
    <dbReference type="NCBI Taxonomy" id="60517"/>
    <lineage>
        <taxon>Eukaryota</taxon>
        <taxon>Metazoa</taxon>
        <taxon>Spiralia</taxon>
        <taxon>Lophotrochozoa</taxon>
        <taxon>Platyhelminthes</taxon>
        <taxon>Cestoda</taxon>
        <taxon>Eucestoda</taxon>
        <taxon>Cyclophyllidea</taxon>
        <taxon>Taeniidae</taxon>
        <taxon>Taenia</taxon>
    </lineage>
</organism>
<dbReference type="AlphaFoldDB" id="A0A0R3VVP4"/>
<dbReference type="SUPFAM" id="SSF54928">
    <property type="entry name" value="RNA-binding domain, RBD"/>
    <property type="match status" value="1"/>
</dbReference>
<evidence type="ECO:0000313" key="6">
    <source>
        <dbReference type="Proteomes" id="UP000282613"/>
    </source>
</evidence>
<dbReference type="PANTHER" id="PTHR11176:SF57">
    <property type="entry name" value="PROTEIN BOULE"/>
    <property type="match status" value="1"/>
</dbReference>
<dbReference type="InterPro" id="IPR034988">
    <property type="entry name" value="DAZ_BOULE_RRM"/>
</dbReference>
<evidence type="ECO:0000256" key="2">
    <source>
        <dbReference type="PROSITE-ProRule" id="PRU00176"/>
    </source>
</evidence>
<evidence type="ECO:0000256" key="3">
    <source>
        <dbReference type="SAM" id="MobiDB-lite"/>
    </source>
</evidence>
<dbReference type="Pfam" id="PF00076">
    <property type="entry name" value="RRM_1"/>
    <property type="match status" value="1"/>
</dbReference>
<protein>
    <submittedName>
        <fullName evidence="7">RRM domain-containing protein</fullName>
    </submittedName>
</protein>
<evidence type="ECO:0000313" key="5">
    <source>
        <dbReference type="EMBL" id="VDK23102.1"/>
    </source>
</evidence>
<reference evidence="7" key="1">
    <citation type="submission" date="2017-02" db="UniProtKB">
        <authorList>
            <consortium name="WormBaseParasite"/>
        </authorList>
    </citation>
    <scope>IDENTIFICATION</scope>
</reference>
<feature type="compositionally biased region" description="Polar residues" evidence="3">
    <location>
        <begin position="473"/>
        <end position="496"/>
    </location>
</feature>
<reference evidence="5 6" key="2">
    <citation type="submission" date="2018-11" db="EMBL/GenBank/DDBJ databases">
        <authorList>
            <consortium name="Pathogen Informatics"/>
        </authorList>
    </citation>
    <scope>NUCLEOTIDE SEQUENCE [LARGE SCALE GENOMIC DNA]</scope>
</reference>
<dbReference type="EMBL" id="UYRS01000390">
    <property type="protein sequence ID" value="VDK23102.1"/>
    <property type="molecule type" value="Genomic_DNA"/>
</dbReference>
<dbReference type="InterPro" id="IPR035979">
    <property type="entry name" value="RBD_domain_sf"/>
</dbReference>
<name>A0A0R3VVP4_TAEAS</name>
<dbReference type="STRING" id="60517.A0A0R3VVP4"/>
<dbReference type="OrthoDB" id="762982at2759"/>
<sequence>MLCINRVFHVLKSLPSFTRFFDNGILLTSPFTHLSKQTSVNVQASEFAARYVDPEGVPIANAGQALLGAGSASASSSNAPKFGTLIPNRIFVGGIPSNASVSPSRLIFLYGLMLLTLHRQRLVPHATKSLPWSLISFPTLQTTEQELKTYFSSFGQVKDVKIINDRLGVSKGSYGFVTFESQEVAEKIIKNESETLIFKDRKLNIGHAIRKQQLFPRPADVPPTLFFPGGAAIPCSFQSGMPVFPLTGQDYSVLAQPGSAYQQMLLQQANGAMYLSPQPNQQAAAAAAATAAAVQYSALQSHLAAHQNAAAATFATLQHHQQYQQASLTAPLAAGGQTSQAAMMAAAAAAVAAASQWSNAANTTANGHNSSGAAAAGLPPPPQLTPAPSVSVGQHAPATLGGAVGGNCGSVLDATQSPQVAALAAAVAAQQQLAAAAAAAAAWRWSSPSAAAAAAAVSQHSSGGGALLAPSPSALTNGSAATPTGQSVSQTASQQIHSHDLPLPPQQPHHQQQQLVFLPNTTTTSDYSTDHSAHSSGLMESVEPGIFHCDGLMSPPQQLQPTLLPTAMFAPAIFEGGIAATSSPLLTTHRHLVSPSTNNNHNITNTITVTPTATSTNGSGSCTSNCAGQTSSQQAPQTPHLYGTPTPQPIILDVYSGAGGGGGGMQLAPLKQTPLISTESLMMVEHASGASGLKQNGGSGGGGSSGGGCSAGGRGGAGSSPKKLTAANGTATNTRAAI</sequence>